<evidence type="ECO:0000313" key="4">
    <source>
        <dbReference type="EMBL" id="WAR05062.1"/>
    </source>
</evidence>
<evidence type="ECO:0000259" key="3">
    <source>
        <dbReference type="Pfam" id="PF06094"/>
    </source>
</evidence>
<dbReference type="InterPro" id="IPR013024">
    <property type="entry name" value="GGCT-like"/>
</dbReference>
<dbReference type="EMBL" id="CP111016">
    <property type="protein sequence ID" value="WAR05062.1"/>
    <property type="molecule type" value="Genomic_DNA"/>
</dbReference>
<feature type="domain" description="Gamma-glutamylcyclotransferase AIG2-like" evidence="3">
    <location>
        <begin position="6"/>
        <end position="102"/>
    </location>
</feature>
<protein>
    <recommendedName>
        <fullName evidence="2">Gamma-glutamylcyclotransferase family protein</fullName>
    </recommendedName>
</protein>
<dbReference type="CDD" id="cd06661">
    <property type="entry name" value="GGCT_like"/>
    <property type="match status" value="1"/>
</dbReference>
<proteinExistence type="inferred from homology"/>
<gene>
    <name evidence="4" type="ORF">MAR_020431</name>
</gene>
<dbReference type="Proteomes" id="UP001164746">
    <property type="component" value="Chromosome 5"/>
</dbReference>
<dbReference type="Gene3D" id="3.10.490.10">
    <property type="entry name" value="Gamma-glutamyl cyclotransferase-like"/>
    <property type="match status" value="1"/>
</dbReference>
<dbReference type="PANTHER" id="PTHR12510">
    <property type="entry name" value="TROPONIN C-AKIN-1 PROTEIN"/>
    <property type="match status" value="1"/>
</dbReference>
<dbReference type="Pfam" id="PF06094">
    <property type="entry name" value="GGACT"/>
    <property type="match status" value="1"/>
</dbReference>
<comment type="similarity">
    <text evidence="1 2">Belongs to the gamma-glutamylcyclotransferase family.</text>
</comment>
<organism evidence="4 5">
    <name type="scientific">Mya arenaria</name>
    <name type="common">Soft-shell clam</name>
    <dbReference type="NCBI Taxonomy" id="6604"/>
    <lineage>
        <taxon>Eukaryota</taxon>
        <taxon>Metazoa</taxon>
        <taxon>Spiralia</taxon>
        <taxon>Lophotrochozoa</taxon>
        <taxon>Mollusca</taxon>
        <taxon>Bivalvia</taxon>
        <taxon>Autobranchia</taxon>
        <taxon>Heteroconchia</taxon>
        <taxon>Euheterodonta</taxon>
        <taxon>Imparidentia</taxon>
        <taxon>Neoheterodontei</taxon>
        <taxon>Myida</taxon>
        <taxon>Myoidea</taxon>
        <taxon>Myidae</taxon>
        <taxon>Mya</taxon>
    </lineage>
</organism>
<evidence type="ECO:0000256" key="1">
    <source>
        <dbReference type="ARBA" id="ARBA00008861"/>
    </source>
</evidence>
<dbReference type="InterPro" id="IPR036568">
    <property type="entry name" value="GGCT-like_sf"/>
</dbReference>
<name>A0ABY7E4X6_MYAAR</name>
<evidence type="ECO:0000256" key="2">
    <source>
        <dbReference type="RuleBase" id="RU367036"/>
    </source>
</evidence>
<accession>A0ABY7E4X6</accession>
<dbReference type="SUPFAM" id="SSF110857">
    <property type="entry name" value="Gamma-glutamyl cyclotransferase-like"/>
    <property type="match status" value="1"/>
</dbReference>
<evidence type="ECO:0000313" key="5">
    <source>
        <dbReference type="Proteomes" id="UP001164746"/>
    </source>
</evidence>
<reference evidence="4" key="1">
    <citation type="submission" date="2022-11" db="EMBL/GenBank/DDBJ databases">
        <title>Centuries of genome instability and evolution in soft-shell clam transmissible cancer (bioRxiv).</title>
        <authorList>
            <person name="Hart S.F.M."/>
            <person name="Yonemitsu M.A."/>
            <person name="Giersch R.M."/>
            <person name="Beal B.F."/>
            <person name="Arriagada G."/>
            <person name="Davis B.W."/>
            <person name="Ostrander E.A."/>
            <person name="Goff S.P."/>
            <person name="Metzger M.J."/>
        </authorList>
    </citation>
    <scope>NUCLEOTIDE SEQUENCE</scope>
    <source>
        <strain evidence="4">MELC-2E11</strain>
        <tissue evidence="4">Siphon/mantle</tissue>
    </source>
</reference>
<sequence length="116" mass="13337">MNVNNVFVYGTLKKGQPNNYYMAKCQSAKYLGSAETRDRFPLVIGDWNLPMMVDAISAGNNVKGEVYTVNYEDLAALDEFEDCPELYFRKEIDILLEDSKTLFSQLIFESLYVRLI</sequence>
<keyword evidence="5" id="KW-1185">Reference proteome</keyword>
<dbReference type="InterPro" id="IPR039126">
    <property type="entry name" value="GGACT"/>
</dbReference>
<dbReference type="PANTHER" id="PTHR12510:SF4">
    <property type="entry name" value="GAMMA-GLUTAMYLAMINECYCLOTRANSFERASE"/>
    <property type="match status" value="1"/>
</dbReference>
<dbReference type="InterPro" id="IPR009288">
    <property type="entry name" value="AIG2-like_dom"/>
</dbReference>